<sequence>MHTVLIADRDPLERSGLKWLFGRSPLVCQSVHEAGDVASLLSLLENEQPTIVCLEFDMLSSDDWSHVKKVLAHYEPIVLALSAEATYATAMRALDIQAIDLFIKPLSFEQFQRRFHQLQEVARQKQPVHARVIEKDDVFKKDALPVHALLLLSTDHGDVDRIVVFLRQYGEGALATVIAQQDHVVLLFSDKPVAPLDQLGQRFVFDWGQCHQSQLSVILYEDPPEGTSLDEMYVQAKAHCMQTFYQGFQQVISVRRTLKFRKIDPLLSAEAQREWVEMLDEGALAPIKAWLYETFLPSSDGDIHPELVRIQLTSVLAQVRRFMIQQRMDEARLERAYHEMFEHILHGKVLSRIVQAFILFISQLLEAQAEKPSMTDVIEQAVAFIDRSYTQSDLSLKDVAQYVGRNPSYLSALLSANRQSFRDLVVQRRIEKAKELLANEPCSIREVALRSGLKEANYLSRIFKKEVGLTPSAFRQQQRIKLKA</sequence>
<dbReference type="Proteomes" id="UP000242662">
    <property type="component" value="Unassembled WGS sequence"/>
</dbReference>
<dbReference type="InterPro" id="IPR018062">
    <property type="entry name" value="HTH_AraC-typ_CS"/>
</dbReference>
<dbReference type="SMART" id="SM00448">
    <property type="entry name" value="REC"/>
    <property type="match status" value="1"/>
</dbReference>
<dbReference type="Gene3D" id="3.40.50.2300">
    <property type="match status" value="1"/>
</dbReference>
<organism evidence="7 8">
    <name type="scientific">Shouchella lonarensis</name>
    <dbReference type="NCBI Taxonomy" id="1464122"/>
    <lineage>
        <taxon>Bacteria</taxon>
        <taxon>Bacillati</taxon>
        <taxon>Bacillota</taxon>
        <taxon>Bacilli</taxon>
        <taxon>Bacillales</taxon>
        <taxon>Bacillaceae</taxon>
        <taxon>Shouchella</taxon>
    </lineage>
</organism>
<reference evidence="8" key="1">
    <citation type="submission" date="2016-09" db="EMBL/GenBank/DDBJ databases">
        <authorList>
            <person name="Varghese N."/>
            <person name="Submissions S."/>
        </authorList>
    </citation>
    <scope>NUCLEOTIDE SEQUENCE [LARGE SCALE GENOMIC DNA]</scope>
    <source>
        <strain evidence="8">25nlg</strain>
    </source>
</reference>
<evidence type="ECO:0000313" key="7">
    <source>
        <dbReference type="EMBL" id="SDB87513.1"/>
    </source>
</evidence>
<dbReference type="PANTHER" id="PTHR43280:SF10">
    <property type="entry name" value="REGULATORY PROTEIN POCR"/>
    <property type="match status" value="1"/>
</dbReference>
<keyword evidence="8" id="KW-1185">Reference proteome</keyword>
<dbReference type="SUPFAM" id="SSF46689">
    <property type="entry name" value="Homeodomain-like"/>
    <property type="match status" value="1"/>
</dbReference>
<evidence type="ECO:0000313" key="8">
    <source>
        <dbReference type="Proteomes" id="UP000242662"/>
    </source>
</evidence>
<keyword evidence="1" id="KW-0805">Transcription regulation</keyword>
<keyword evidence="3" id="KW-0804">Transcription</keyword>
<dbReference type="GO" id="GO:0000160">
    <property type="term" value="P:phosphorelay signal transduction system"/>
    <property type="evidence" value="ECO:0007669"/>
    <property type="project" value="InterPro"/>
</dbReference>
<evidence type="ECO:0000256" key="2">
    <source>
        <dbReference type="ARBA" id="ARBA00023125"/>
    </source>
</evidence>
<dbReference type="Pfam" id="PF00072">
    <property type="entry name" value="Response_reg"/>
    <property type="match status" value="1"/>
</dbReference>
<dbReference type="Pfam" id="PF12833">
    <property type="entry name" value="HTH_18"/>
    <property type="match status" value="1"/>
</dbReference>
<evidence type="ECO:0000256" key="1">
    <source>
        <dbReference type="ARBA" id="ARBA00023015"/>
    </source>
</evidence>
<name>A0A1G6H041_9BACI</name>
<dbReference type="PANTHER" id="PTHR43280">
    <property type="entry name" value="ARAC-FAMILY TRANSCRIPTIONAL REGULATOR"/>
    <property type="match status" value="1"/>
</dbReference>
<keyword evidence="2" id="KW-0238">DNA-binding</keyword>
<dbReference type="STRING" id="1464122.SAMN05421737_102198"/>
<feature type="domain" description="HTH araC/xylS-type" evidence="5">
    <location>
        <begin position="379"/>
        <end position="477"/>
    </location>
</feature>
<dbReference type="InterPro" id="IPR018060">
    <property type="entry name" value="HTH_AraC"/>
</dbReference>
<dbReference type="GO" id="GO:0043565">
    <property type="term" value="F:sequence-specific DNA binding"/>
    <property type="evidence" value="ECO:0007669"/>
    <property type="project" value="InterPro"/>
</dbReference>
<evidence type="ECO:0000259" key="5">
    <source>
        <dbReference type="PROSITE" id="PS01124"/>
    </source>
</evidence>
<dbReference type="SUPFAM" id="SSF52172">
    <property type="entry name" value="CheY-like"/>
    <property type="match status" value="1"/>
</dbReference>
<dbReference type="CDD" id="cd00156">
    <property type="entry name" value="REC"/>
    <property type="match status" value="1"/>
</dbReference>
<evidence type="ECO:0000256" key="3">
    <source>
        <dbReference type="ARBA" id="ARBA00023163"/>
    </source>
</evidence>
<dbReference type="PROSITE" id="PS01124">
    <property type="entry name" value="HTH_ARAC_FAMILY_2"/>
    <property type="match status" value="1"/>
</dbReference>
<dbReference type="GO" id="GO:0003700">
    <property type="term" value="F:DNA-binding transcription factor activity"/>
    <property type="evidence" value="ECO:0007669"/>
    <property type="project" value="InterPro"/>
</dbReference>
<dbReference type="PROSITE" id="PS00041">
    <property type="entry name" value="HTH_ARAC_FAMILY_1"/>
    <property type="match status" value="1"/>
</dbReference>
<dbReference type="PROSITE" id="PS50110">
    <property type="entry name" value="RESPONSE_REGULATORY"/>
    <property type="match status" value="1"/>
</dbReference>
<comment type="caution">
    <text evidence="4">Lacks conserved residue(s) required for the propagation of feature annotation.</text>
</comment>
<dbReference type="AlphaFoldDB" id="A0A1G6H041"/>
<proteinExistence type="predicted"/>
<evidence type="ECO:0000256" key="4">
    <source>
        <dbReference type="PROSITE-ProRule" id="PRU00169"/>
    </source>
</evidence>
<gene>
    <name evidence="7" type="ORF">SAMN05421737_102198</name>
</gene>
<protein>
    <submittedName>
        <fullName evidence="7">Two component transcriptional regulator, AraC family</fullName>
    </submittedName>
</protein>
<dbReference type="InterPro" id="IPR011006">
    <property type="entry name" value="CheY-like_superfamily"/>
</dbReference>
<dbReference type="SMART" id="SM00342">
    <property type="entry name" value="HTH_ARAC"/>
    <property type="match status" value="1"/>
</dbReference>
<accession>A0A1G6H041</accession>
<dbReference type="InterPro" id="IPR009057">
    <property type="entry name" value="Homeodomain-like_sf"/>
</dbReference>
<dbReference type="Gene3D" id="1.10.10.60">
    <property type="entry name" value="Homeodomain-like"/>
    <property type="match status" value="1"/>
</dbReference>
<dbReference type="EMBL" id="FMYM01000002">
    <property type="protein sequence ID" value="SDB87513.1"/>
    <property type="molecule type" value="Genomic_DNA"/>
</dbReference>
<dbReference type="RefSeq" id="WP_176763765.1">
    <property type="nucleotide sequence ID" value="NZ_FMYM01000002.1"/>
</dbReference>
<feature type="domain" description="Response regulatory" evidence="6">
    <location>
        <begin position="3"/>
        <end position="119"/>
    </location>
</feature>
<dbReference type="InterPro" id="IPR001789">
    <property type="entry name" value="Sig_transdc_resp-reg_receiver"/>
</dbReference>
<evidence type="ECO:0000259" key="6">
    <source>
        <dbReference type="PROSITE" id="PS50110"/>
    </source>
</evidence>